<feature type="compositionally biased region" description="Polar residues" evidence="1">
    <location>
        <begin position="396"/>
        <end position="434"/>
    </location>
</feature>
<feature type="region of interest" description="Disordered" evidence="1">
    <location>
        <begin position="394"/>
        <end position="526"/>
    </location>
</feature>
<feature type="region of interest" description="Disordered" evidence="1">
    <location>
        <begin position="173"/>
        <end position="198"/>
    </location>
</feature>
<keyword evidence="3" id="KW-1185">Reference proteome</keyword>
<organism evidence="2 3">
    <name type="scientific">Australozyma saopauloensis</name>
    <dbReference type="NCBI Taxonomy" id="291208"/>
    <lineage>
        <taxon>Eukaryota</taxon>
        <taxon>Fungi</taxon>
        <taxon>Dikarya</taxon>
        <taxon>Ascomycota</taxon>
        <taxon>Saccharomycotina</taxon>
        <taxon>Pichiomycetes</taxon>
        <taxon>Metschnikowiaceae</taxon>
        <taxon>Australozyma</taxon>
    </lineage>
</organism>
<dbReference type="AlphaFoldDB" id="A0AAX4H3T2"/>
<accession>A0AAX4H3T2</accession>
<dbReference type="EMBL" id="CP138894">
    <property type="protein sequence ID" value="WPK23198.1"/>
    <property type="molecule type" value="Genomic_DNA"/>
</dbReference>
<gene>
    <name evidence="2" type="ORF">PUMCH_000426</name>
</gene>
<feature type="compositionally biased region" description="Polar residues" evidence="1">
    <location>
        <begin position="30"/>
        <end position="46"/>
    </location>
</feature>
<proteinExistence type="predicted"/>
<sequence length="551" mass="61564">METQFNWFQPMANEPLPQRPDLAPPPVSFGFNSTTTSPKASDNRGISGNSSTGNLSLLLDEHQGISLSLTAKDLTLQELKTYMRWYLDILARTNLRTITLNDVYQFLSNFKISHAIKEAINRIFYKITHLINIGEFFALLRVISHSLQGQSPSRALIRVQTAVPVPPSILWKKRQKDDNDSEDDVPVQHEPQVQESNDPLDIDLFTQFMLTGQRPGDKPQKKKRLKKLKTVKFSDEVETNYTEEYVPSPAPQNPGELDYSLSMDQLLSRMNSNKSSNNLAVPETSNRPLSSPDPEEKQILQDMEPQMNHFQNLHSVDTILVDGVPSNIHLQANSDFCLPRNMLPQPPLLKPNMTGPAQMAQMGFYNGVKLGDADYKYNDPTLEGAQRMARLFAPDQDQTPKVSLESFTSQMTGNQPQNMNSPTVTRMRSMSQPSPMHFSPPASEHTGRFLSPDPISTGARTGEFRSASLSPAPPVPPRASPSLQGRPVPPPPRSRKTSLSTLQQVPPPLPAKIPNDEFYQNSENSSTTNILDDLKALQEEVDKIRDLTGGF</sequence>
<evidence type="ECO:0000256" key="1">
    <source>
        <dbReference type="SAM" id="MobiDB-lite"/>
    </source>
</evidence>
<feature type="compositionally biased region" description="Polar residues" evidence="1">
    <location>
        <begin position="273"/>
        <end position="289"/>
    </location>
</feature>
<evidence type="ECO:0008006" key="4">
    <source>
        <dbReference type="Google" id="ProtNLM"/>
    </source>
</evidence>
<dbReference type="GeneID" id="88171495"/>
<dbReference type="KEGG" id="asau:88171495"/>
<feature type="region of interest" description="Disordered" evidence="1">
    <location>
        <begin position="273"/>
        <end position="295"/>
    </location>
</feature>
<evidence type="ECO:0000313" key="3">
    <source>
        <dbReference type="Proteomes" id="UP001338582"/>
    </source>
</evidence>
<dbReference type="RefSeq" id="XP_062875585.1">
    <property type="nucleotide sequence ID" value="XM_063019515.1"/>
</dbReference>
<dbReference type="Proteomes" id="UP001338582">
    <property type="component" value="Chromosome 1"/>
</dbReference>
<feature type="region of interest" description="Disordered" evidence="1">
    <location>
        <begin position="1"/>
        <end position="47"/>
    </location>
</feature>
<protein>
    <recommendedName>
        <fullName evidence="4">Protein SCD5</fullName>
    </recommendedName>
</protein>
<evidence type="ECO:0000313" key="2">
    <source>
        <dbReference type="EMBL" id="WPK23198.1"/>
    </source>
</evidence>
<reference evidence="2 3" key="1">
    <citation type="submission" date="2023-10" db="EMBL/GenBank/DDBJ databases">
        <title>Draft Genome Sequence of Candida saopaulonensis from a very Premature Infant with Sepsis.</title>
        <authorList>
            <person name="Ning Y."/>
            <person name="Dai R."/>
            <person name="Xiao M."/>
            <person name="Xu Y."/>
            <person name="Yan Q."/>
            <person name="Zhang L."/>
        </authorList>
    </citation>
    <scope>NUCLEOTIDE SEQUENCE [LARGE SCALE GENOMIC DNA]</scope>
    <source>
        <strain evidence="2 3">19XY460</strain>
    </source>
</reference>
<name>A0AAX4H3T2_9ASCO</name>